<dbReference type="InterPro" id="IPR037177">
    <property type="entry name" value="DLC_sf"/>
</dbReference>
<dbReference type="SMART" id="SM01375">
    <property type="entry name" value="Dynein_light"/>
    <property type="match status" value="1"/>
</dbReference>
<dbReference type="PANTHER" id="PTHR11886:SF88">
    <property type="entry name" value="DYNEIN LIGHT CHAIN"/>
    <property type="match status" value="1"/>
</dbReference>
<keyword evidence="2" id="KW-1185">Reference proteome</keyword>
<dbReference type="GO" id="GO:0007017">
    <property type="term" value="P:microtubule-based process"/>
    <property type="evidence" value="ECO:0007669"/>
    <property type="project" value="InterPro"/>
</dbReference>
<dbReference type="Proteomes" id="UP000054495">
    <property type="component" value="Unassembled WGS sequence"/>
</dbReference>
<accession>A0A0D6MC61</accession>
<gene>
    <name evidence="1" type="ORF">ANCCEY_02582</name>
</gene>
<dbReference type="SUPFAM" id="SSF54648">
    <property type="entry name" value="DLC"/>
    <property type="match status" value="1"/>
</dbReference>
<dbReference type="EMBL" id="KE124814">
    <property type="protein sequence ID" value="EPB78352.1"/>
    <property type="molecule type" value="Genomic_DNA"/>
</dbReference>
<reference evidence="1 2" key="1">
    <citation type="submission" date="2013-05" db="EMBL/GenBank/DDBJ databases">
        <title>Draft genome of the parasitic nematode Anyclostoma ceylanicum.</title>
        <authorList>
            <person name="Mitreva M."/>
        </authorList>
    </citation>
    <scope>NUCLEOTIDE SEQUENCE [LARGE SCALE GENOMIC DNA]</scope>
</reference>
<dbReference type="PANTHER" id="PTHR11886">
    <property type="entry name" value="DYNEIN LIGHT CHAIN"/>
    <property type="match status" value="1"/>
</dbReference>
<organism evidence="1 2">
    <name type="scientific">Ancylostoma ceylanicum</name>
    <dbReference type="NCBI Taxonomy" id="53326"/>
    <lineage>
        <taxon>Eukaryota</taxon>
        <taxon>Metazoa</taxon>
        <taxon>Ecdysozoa</taxon>
        <taxon>Nematoda</taxon>
        <taxon>Chromadorea</taxon>
        <taxon>Rhabditida</taxon>
        <taxon>Rhabditina</taxon>
        <taxon>Rhabditomorpha</taxon>
        <taxon>Strongyloidea</taxon>
        <taxon>Ancylostomatidae</taxon>
        <taxon>Ancylostomatinae</taxon>
        <taxon>Ancylostoma</taxon>
    </lineage>
</organism>
<sequence length="228" mass="26079">MTRIKQPSDTLSAYSHMEYSRRRSLLSSSASSTWLMQATTLWVSKMAGSVPNIMCSGTLGSNMIYLNDINNTRYEIKEWKSAGGVGVSSMAIKPGSGRSPEERSWTRVTCRLARPSMNFGSRRKISARRRESRRWRDPLEKALRPENIQLRDTNMNEEKTNDAIFLLGRAIEEAGIENQIATFLKKKFDEKHGGSWQCIVGRNFGMHLDCIEFIHMYISKISILLFRC</sequence>
<dbReference type="InterPro" id="IPR001372">
    <property type="entry name" value="Dynein_light_chain_typ-1/2"/>
</dbReference>
<dbReference type="Gene3D" id="3.30.740.10">
    <property type="entry name" value="Protein Inhibitor Of Neuronal Nitric Oxide Synthase"/>
    <property type="match status" value="1"/>
</dbReference>
<dbReference type="Pfam" id="PF01221">
    <property type="entry name" value="Dynein_light"/>
    <property type="match status" value="1"/>
</dbReference>
<evidence type="ECO:0000313" key="1">
    <source>
        <dbReference type="EMBL" id="EPB78352.1"/>
    </source>
</evidence>
<evidence type="ECO:0000313" key="2">
    <source>
        <dbReference type="Proteomes" id="UP000054495"/>
    </source>
</evidence>
<proteinExistence type="predicted"/>
<protein>
    <submittedName>
        <fullName evidence="1">Dynein light chain type 1</fullName>
    </submittedName>
</protein>
<name>A0A0D6MC61_9BILA</name>
<dbReference type="AlphaFoldDB" id="A0A0D6MC61"/>
<dbReference type="GO" id="GO:0045505">
    <property type="term" value="F:dynein intermediate chain binding"/>
    <property type="evidence" value="ECO:0007669"/>
    <property type="project" value="TreeGrafter"/>
</dbReference>
<dbReference type="GO" id="GO:0005868">
    <property type="term" value="C:cytoplasmic dynein complex"/>
    <property type="evidence" value="ECO:0007669"/>
    <property type="project" value="TreeGrafter"/>
</dbReference>